<keyword evidence="7" id="KW-0408">Iron</keyword>
<dbReference type="AlphaFoldDB" id="A0A0M0JJA2"/>
<keyword evidence="3 10" id="KW-0802">TPR repeat</keyword>
<evidence type="ECO:0000313" key="14">
    <source>
        <dbReference type="Proteomes" id="UP000037460"/>
    </source>
</evidence>
<dbReference type="PANTHER" id="PTHR12558">
    <property type="entry name" value="CELL DIVISION CYCLE 16,23,27"/>
    <property type="match status" value="1"/>
</dbReference>
<reference evidence="14" key="1">
    <citation type="journal article" date="2015" name="PLoS Genet.">
        <title>Genome Sequence and Transcriptome Analyses of Chrysochromulina tobin: Metabolic Tools for Enhanced Algal Fitness in the Prominent Order Prymnesiales (Haptophyceae).</title>
        <authorList>
            <person name="Hovde B.T."/>
            <person name="Deodato C.R."/>
            <person name="Hunsperger H.M."/>
            <person name="Ryken S.A."/>
            <person name="Yost W."/>
            <person name="Jha R.K."/>
            <person name="Patterson J."/>
            <person name="Monnat R.J. Jr."/>
            <person name="Barlow S.B."/>
            <person name="Starkenburg S.R."/>
            <person name="Cattolico R.A."/>
        </authorList>
    </citation>
    <scope>NUCLEOTIDE SEQUENCE</scope>
    <source>
        <strain evidence="14">CCMP291</strain>
    </source>
</reference>
<feature type="domain" description="Fe2OG dioxygenase" evidence="12">
    <location>
        <begin position="141"/>
        <end position="234"/>
    </location>
</feature>
<sequence length="449" mass="49022">MMSHVVDFAHGLRANLMDHMAEFAASTELGFDRPSMRFPPTSWTSYCVERSTLGMGVHCPFDTDELVVASEPLFSAAECCAIKEEAATLIAEGRGSTFTMTDTNKDCAVHEMPRTLRWLNEGALARITSLAATCFPSAVSDPTQLWVYRGLVIKYDASAGLTHQPVHRDGALISCVVPLSERAEYAGGGTYIEQLGRALVLEQGQALLHPSSVRHSGHRITSGERWVLVLFLNSVAMPYGEHVRRFRARAQEAFAECQGLEEADAEMGDGAAEEVEDGQGEVDEADEADEGIDDVEDEELQCLHHALAVSGESDHEVWYDLGARAHELGDVAEALRCYERATALCPTDALLLGNMGVALLELSRPRDALRCYRRALAVDKYDINARFNAGELMLSTGRLRGLAAVLASAPEVTMRDEGMQMLAEELAKATQHQKKGAKKNKKRGKGKPS</sequence>
<comment type="caution">
    <text evidence="13">The sequence shown here is derived from an EMBL/GenBank/DDBJ whole genome shotgun (WGS) entry which is preliminary data.</text>
</comment>
<feature type="compositionally biased region" description="Basic residues" evidence="11">
    <location>
        <begin position="431"/>
        <end position="449"/>
    </location>
</feature>
<comment type="similarity">
    <text evidence="9">Belongs to the APC3/CDC27 family.</text>
</comment>
<evidence type="ECO:0000256" key="2">
    <source>
        <dbReference type="ARBA" id="ARBA00022723"/>
    </source>
</evidence>
<evidence type="ECO:0000256" key="1">
    <source>
        <dbReference type="ARBA" id="ARBA00001961"/>
    </source>
</evidence>
<dbReference type="GO" id="GO:0031418">
    <property type="term" value="F:L-ascorbic acid binding"/>
    <property type="evidence" value="ECO:0007669"/>
    <property type="project" value="InterPro"/>
</dbReference>
<dbReference type="Proteomes" id="UP000037460">
    <property type="component" value="Unassembled WGS sequence"/>
</dbReference>
<keyword evidence="6" id="KW-0560">Oxidoreductase</keyword>
<evidence type="ECO:0000256" key="10">
    <source>
        <dbReference type="PROSITE-ProRule" id="PRU00339"/>
    </source>
</evidence>
<accession>A0A0M0JJA2</accession>
<evidence type="ECO:0000256" key="8">
    <source>
        <dbReference type="ARBA" id="ARBA00023180"/>
    </source>
</evidence>
<evidence type="ECO:0000259" key="12">
    <source>
        <dbReference type="PROSITE" id="PS51471"/>
    </source>
</evidence>
<comment type="cofactor">
    <cofactor evidence="1">
        <name>L-ascorbate</name>
        <dbReference type="ChEBI" id="CHEBI:38290"/>
    </cofactor>
</comment>
<feature type="repeat" description="TPR" evidence="10">
    <location>
        <begin position="349"/>
        <end position="382"/>
    </location>
</feature>
<dbReference type="PANTHER" id="PTHR12558:SF13">
    <property type="entry name" value="CELL DIVISION CYCLE PROTEIN 27 HOMOLOG"/>
    <property type="match status" value="1"/>
</dbReference>
<evidence type="ECO:0000256" key="3">
    <source>
        <dbReference type="ARBA" id="ARBA00022803"/>
    </source>
</evidence>
<proteinExistence type="inferred from homology"/>
<feature type="region of interest" description="Disordered" evidence="11">
    <location>
        <begin position="427"/>
        <end position="449"/>
    </location>
</feature>
<keyword evidence="4" id="KW-0256">Endoplasmic reticulum</keyword>
<dbReference type="SMART" id="SM00702">
    <property type="entry name" value="P4Hc"/>
    <property type="match status" value="1"/>
</dbReference>
<protein>
    <submittedName>
        <fullName evidence="13">O-linked c transferase</fullName>
    </submittedName>
</protein>
<dbReference type="GO" id="GO:0005506">
    <property type="term" value="F:iron ion binding"/>
    <property type="evidence" value="ECO:0007669"/>
    <property type="project" value="InterPro"/>
</dbReference>
<evidence type="ECO:0000256" key="6">
    <source>
        <dbReference type="ARBA" id="ARBA00023002"/>
    </source>
</evidence>
<dbReference type="Pfam" id="PF13424">
    <property type="entry name" value="TPR_12"/>
    <property type="match status" value="1"/>
</dbReference>
<dbReference type="Gene3D" id="1.25.40.10">
    <property type="entry name" value="Tetratricopeptide repeat domain"/>
    <property type="match status" value="1"/>
</dbReference>
<dbReference type="GO" id="GO:0016705">
    <property type="term" value="F:oxidoreductase activity, acting on paired donors, with incorporation or reduction of molecular oxygen"/>
    <property type="evidence" value="ECO:0007669"/>
    <property type="project" value="InterPro"/>
</dbReference>
<name>A0A0M0JJA2_9EUKA</name>
<evidence type="ECO:0000256" key="4">
    <source>
        <dbReference type="ARBA" id="ARBA00022824"/>
    </source>
</evidence>
<evidence type="ECO:0000256" key="5">
    <source>
        <dbReference type="ARBA" id="ARBA00022964"/>
    </source>
</evidence>
<dbReference type="InterPro" id="IPR006620">
    <property type="entry name" value="Pro_4_hyd_alph"/>
</dbReference>
<keyword evidence="8" id="KW-0325">Glycoprotein</keyword>
<evidence type="ECO:0000256" key="11">
    <source>
        <dbReference type="SAM" id="MobiDB-lite"/>
    </source>
</evidence>
<keyword evidence="2" id="KW-0479">Metal-binding</keyword>
<dbReference type="GO" id="GO:0016740">
    <property type="term" value="F:transferase activity"/>
    <property type="evidence" value="ECO:0007669"/>
    <property type="project" value="UniProtKB-KW"/>
</dbReference>
<dbReference type="GO" id="GO:0051213">
    <property type="term" value="F:dioxygenase activity"/>
    <property type="evidence" value="ECO:0007669"/>
    <property type="project" value="UniProtKB-KW"/>
</dbReference>
<gene>
    <name evidence="13" type="ORF">Ctob_004545</name>
</gene>
<keyword evidence="13" id="KW-0808">Transferase</keyword>
<organism evidence="13 14">
    <name type="scientific">Chrysochromulina tobinii</name>
    <dbReference type="NCBI Taxonomy" id="1460289"/>
    <lineage>
        <taxon>Eukaryota</taxon>
        <taxon>Haptista</taxon>
        <taxon>Haptophyta</taxon>
        <taxon>Prymnesiophyceae</taxon>
        <taxon>Prymnesiales</taxon>
        <taxon>Chrysochromulinaceae</taxon>
        <taxon>Chrysochromulina</taxon>
    </lineage>
</organism>
<feature type="region of interest" description="Disordered" evidence="11">
    <location>
        <begin position="265"/>
        <end position="287"/>
    </location>
</feature>
<evidence type="ECO:0000256" key="7">
    <source>
        <dbReference type="ARBA" id="ARBA00023004"/>
    </source>
</evidence>
<dbReference type="PROSITE" id="PS50005">
    <property type="entry name" value="TPR"/>
    <property type="match status" value="2"/>
</dbReference>
<keyword evidence="14" id="KW-1185">Reference proteome</keyword>
<evidence type="ECO:0000256" key="9">
    <source>
        <dbReference type="ARBA" id="ARBA00038210"/>
    </source>
</evidence>
<dbReference type="OrthoDB" id="69177at2759"/>
<dbReference type="SMART" id="SM00028">
    <property type="entry name" value="TPR"/>
    <property type="match status" value="2"/>
</dbReference>
<keyword evidence="5" id="KW-0223">Dioxygenase</keyword>
<dbReference type="InterPro" id="IPR011990">
    <property type="entry name" value="TPR-like_helical_dom_sf"/>
</dbReference>
<feature type="repeat" description="TPR" evidence="10">
    <location>
        <begin position="315"/>
        <end position="348"/>
    </location>
</feature>
<dbReference type="InterPro" id="IPR019734">
    <property type="entry name" value="TPR_rpt"/>
</dbReference>
<evidence type="ECO:0000313" key="13">
    <source>
        <dbReference type="EMBL" id="KOO26412.1"/>
    </source>
</evidence>
<dbReference type="Gene3D" id="2.60.120.620">
    <property type="entry name" value="q2cbj1_9rhob like domain"/>
    <property type="match status" value="1"/>
</dbReference>
<dbReference type="EMBL" id="JWZX01002856">
    <property type="protein sequence ID" value="KOO26412.1"/>
    <property type="molecule type" value="Genomic_DNA"/>
</dbReference>
<dbReference type="SUPFAM" id="SSF48452">
    <property type="entry name" value="TPR-like"/>
    <property type="match status" value="1"/>
</dbReference>
<dbReference type="PROSITE" id="PS51471">
    <property type="entry name" value="FE2OG_OXY"/>
    <property type="match status" value="1"/>
</dbReference>
<dbReference type="InterPro" id="IPR005123">
    <property type="entry name" value="Oxoglu/Fe-dep_dioxygenase_dom"/>
</dbReference>